<feature type="domain" description="Type I restriction enzyme HindI endonuclease subunit-like C-terminal" evidence="1">
    <location>
        <begin position="10"/>
        <end position="88"/>
    </location>
</feature>
<proteinExistence type="predicted"/>
<dbReference type="Pfam" id="PF11867">
    <property type="entry name" value="T1RH-like_C"/>
    <property type="match status" value="1"/>
</dbReference>
<sequence>MDLLPLTGGFYKILANHSNAVQDFELVKELVKKILAEVKKSASQSDWYKKDDTKAQLQLAVKKVLRFKVNAELQEILDEVMEQAEARYKDYNMSVA</sequence>
<dbReference type="Proteomes" id="UP000256708">
    <property type="component" value="Unassembled WGS sequence"/>
</dbReference>
<accession>A0A3D8LI89</accession>
<keyword evidence="3" id="KW-1185">Reference proteome</keyword>
<dbReference type="OrthoDB" id="9758243at2"/>
<evidence type="ECO:0000313" key="3">
    <source>
        <dbReference type="Proteomes" id="UP000256708"/>
    </source>
</evidence>
<evidence type="ECO:0000313" key="2">
    <source>
        <dbReference type="EMBL" id="RDV17160.1"/>
    </source>
</evidence>
<organism evidence="2 3">
    <name type="scientific">Pontibacter diazotrophicus</name>
    <dbReference type="NCBI Taxonomy" id="1400979"/>
    <lineage>
        <taxon>Bacteria</taxon>
        <taxon>Pseudomonadati</taxon>
        <taxon>Bacteroidota</taxon>
        <taxon>Cytophagia</taxon>
        <taxon>Cytophagales</taxon>
        <taxon>Hymenobacteraceae</taxon>
        <taxon>Pontibacter</taxon>
    </lineage>
</organism>
<gene>
    <name evidence="2" type="ORF">DXT99_01210</name>
</gene>
<dbReference type="EMBL" id="QRGR01000001">
    <property type="protein sequence ID" value="RDV17160.1"/>
    <property type="molecule type" value="Genomic_DNA"/>
</dbReference>
<dbReference type="InterPro" id="IPR021810">
    <property type="entry name" value="T1RH-like_C"/>
</dbReference>
<evidence type="ECO:0000259" key="1">
    <source>
        <dbReference type="Pfam" id="PF11867"/>
    </source>
</evidence>
<protein>
    <submittedName>
        <fullName evidence="2">DUF3387 domain-containing protein</fullName>
    </submittedName>
</protein>
<comment type="caution">
    <text evidence="2">The sequence shown here is derived from an EMBL/GenBank/DDBJ whole genome shotgun (WGS) entry which is preliminary data.</text>
</comment>
<reference evidence="3" key="1">
    <citation type="submission" date="2018-08" db="EMBL/GenBank/DDBJ databases">
        <authorList>
            <person name="Liu Z.-W."/>
            <person name="Du Z.-J."/>
        </authorList>
    </citation>
    <scope>NUCLEOTIDE SEQUENCE [LARGE SCALE GENOMIC DNA]</scope>
    <source>
        <strain evidence="3">H4X</strain>
    </source>
</reference>
<dbReference type="AlphaFoldDB" id="A0A3D8LI89"/>
<name>A0A3D8LI89_9BACT</name>